<proteinExistence type="predicted"/>
<dbReference type="Proteomes" id="UP000799118">
    <property type="component" value="Unassembled WGS sequence"/>
</dbReference>
<dbReference type="AlphaFoldDB" id="A0A6A4I9J6"/>
<name>A0A6A4I9J6_9AGAR</name>
<organism evidence="1 2">
    <name type="scientific">Gymnopus androsaceus JB14</name>
    <dbReference type="NCBI Taxonomy" id="1447944"/>
    <lineage>
        <taxon>Eukaryota</taxon>
        <taxon>Fungi</taxon>
        <taxon>Dikarya</taxon>
        <taxon>Basidiomycota</taxon>
        <taxon>Agaricomycotina</taxon>
        <taxon>Agaricomycetes</taxon>
        <taxon>Agaricomycetidae</taxon>
        <taxon>Agaricales</taxon>
        <taxon>Marasmiineae</taxon>
        <taxon>Omphalotaceae</taxon>
        <taxon>Gymnopus</taxon>
    </lineage>
</organism>
<evidence type="ECO:0000313" key="2">
    <source>
        <dbReference type="Proteomes" id="UP000799118"/>
    </source>
</evidence>
<reference evidence="1" key="1">
    <citation type="journal article" date="2019" name="Environ. Microbiol.">
        <title>Fungal ecological strategies reflected in gene transcription - a case study of two litter decomposers.</title>
        <authorList>
            <person name="Barbi F."/>
            <person name="Kohler A."/>
            <person name="Barry K."/>
            <person name="Baskaran P."/>
            <person name="Daum C."/>
            <person name="Fauchery L."/>
            <person name="Ihrmark K."/>
            <person name="Kuo A."/>
            <person name="LaButti K."/>
            <person name="Lipzen A."/>
            <person name="Morin E."/>
            <person name="Grigoriev I.V."/>
            <person name="Henrissat B."/>
            <person name="Lindahl B."/>
            <person name="Martin F."/>
        </authorList>
    </citation>
    <scope>NUCLEOTIDE SEQUENCE</scope>
    <source>
        <strain evidence="1">JB14</strain>
    </source>
</reference>
<accession>A0A6A4I9J6</accession>
<evidence type="ECO:0000313" key="1">
    <source>
        <dbReference type="EMBL" id="KAE9408772.1"/>
    </source>
</evidence>
<sequence>MPPPLANEGIDISVLVYHPEIDLKYLKCNSCKRLLWTSLTIRPELKTPNLLAKINDIPDHAMQKVYYDAFAVLEDELLDKTGAFRMSPTMERVLPVTKLRDIVNKREFGGILMSRKSTAQLLKTPGDRAIIEQHHLVPYAEVAFEGAINMTTTMDHSQKIGYGLER</sequence>
<dbReference type="EMBL" id="ML769390">
    <property type="protein sequence ID" value="KAE9408772.1"/>
    <property type="molecule type" value="Genomic_DNA"/>
</dbReference>
<keyword evidence="2" id="KW-1185">Reference proteome</keyword>
<protein>
    <submittedName>
        <fullName evidence="1">Uncharacterized protein</fullName>
    </submittedName>
</protein>
<gene>
    <name evidence="1" type="ORF">BT96DRAFT_985629</name>
</gene>